<keyword evidence="2" id="KW-0677">Repeat</keyword>
<dbReference type="GO" id="GO:0005634">
    <property type="term" value="C:nucleus"/>
    <property type="evidence" value="ECO:0007669"/>
    <property type="project" value="TreeGrafter"/>
</dbReference>
<dbReference type="InterPro" id="IPR050511">
    <property type="entry name" value="AMPK_gamma/SDS23_families"/>
</dbReference>
<keyword evidence="8" id="KW-1185">Reference proteome</keyword>
<accession>A0AAD5QDC4</accession>
<evidence type="ECO:0000256" key="2">
    <source>
        <dbReference type="ARBA" id="ARBA00022737"/>
    </source>
</evidence>
<evidence type="ECO:0000259" key="6">
    <source>
        <dbReference type="PROSITE" id="PS51371"/>
    </source>
</evidence>
<keyword evidence="3 5" id="KW-0129">CBS domain</keyword>
<dbReference type="InterPro" id="IPR046342">
    <property type="entry name" value="CBS_dom_sf"/>
</dbReference>
<evidence type="ECO:0000313" key="8">
    <source>
        <dbReference type="Proteomes" id="UP001196413"/>
    </source>
</evidence>
<evidence type="ECO:0000313" key="7">
    <source>
        <dbReference type="EMBL" id="KAJ1347142.1"/>
    </source>
</evidence>
<sequence>VPQNATCDEAITLFLEKKISSVPVVDSFGCILGVIRKSDVMYELVRHPNNYLEILDIPIMDIIASMNPPVYGTTTMTFYDCIAALVNTDRQSIVIVDVEKRPVAVISYSDIMDYIQNMSSAPHKLSLT</sequence>
<dbReference type="GO" id="GO:0005737">
    <property type="term" value="C:cytoplasm"/>
    <property type="evidence" value="ECO:0007669"/>
    <property type="project" value="TreeGrafter"/>
</dbReference>
<feature type="domain" description="CBS" evidence="6">
    <location>
        <begin position="1"/>
        <end position="52"/>
    </location>
</feature>
<reference evidence="7" key="1">
    <citation type="submission" date="2021-06" db="EMBL/GenBank/DDBJ databases">
        <title>Parelaphostrongylus tenuis whole genome reference sequence.</title>
        <authorList>
            <person name="Garwood T.J."/>
            <person name="Larsen P.A."/>
            <person name="Fountain-Jones N.M."/>
            <person name="Garbe J.R."/>
            <person name="Macchietto M.G."/>
            <person name="Kania S.A."/>
            <person name="Gerhold R.W."/>
            <person name="Richards J.E."/>
            <person name="Wolf T.M."/>
        </authorList>
    </citation>
    <scope>NUCLEOTIDE SEQUENCE</scope>
    <source>
        <strain evidence="7">MNPRO001-30</strain>
        <tissue evidence="7">Meninges</tissue>
    </source>
</reference>
<organism evidence="7 8">
    <name type="scientific">Parelaphostrongylus tenuis</name>
    <name type="common">Meningeal worm</name>
    <dbReference type="NCBI Taxonomy" id="148309"/>
    <lineage>
        <taxon>Eukaryota</taxon>
        <taxon>Metazoa</taxon>
        <taxon>Ecdysozoa</taxon>
        <taxon>Nematoda</taxon>
        <taxon>Chromadorea</taxon>
        <taxon>Rhabditida</taxon>
        <taxon>Rhabditina</taxon>
        <taxon>Rhabditomorpha</taxon>
        <taxon>Strongyloidea</taxon>
        <taxon>Metastrongylidae</taxon>
        <taxon>Parelaphostrongylus</taxon>
    </lineage>
</organism>
<dbReference type="AlphaFoldDB" id="A0AAD5QDC4"/>
<dbReference type="Gene3D" id="3.10.580.10">
    <property type="entry name" value="CBS-domain"/>
    <property type="match status" value="1"/>
</dbReference>
<dbReference type="InterPro" id="IPR000644">
    <property type="entry name" value="CBS_dom"/>
</dbReference>
<proteinExistence type="inferred from homology"/>
<dbReference type="GO" id="GO:0019901">
    <property type="term" value="F:protein kinase binding"/>
    <property type="evidence" value="ECO:0007669"/>
    <property type="project" value="TreeGrafter"/>
</dbReference>
<dbReference type="EMBL" id="JAHQIW010000276">
    <property type="protein sequence ID" value="KAJ1347142.1"/>
    <property type="molecule type" value="Genomic_DNA"/>
</dbReference>
<dbReference type="Pfam" id="PF00571">
    <property type="entry name" value="CBS"/>
    <property type="match status" value="2"/>
</dbReference>
<evidence type="ECO:0000256" key="3">
    <source>
        <dbReference type="ARBA" id="ARBA00023122"/>
    </source>
</evidence>
<evidence type="ECO:0000256" key="4">
    <source>
        <dbReference type="ARBA" id="ARBA00025878"/>
    </source>
</evidence>
<dbReference type="GO" id="GO:0016208">
    <property type="term" value="F:AMP binding"/>
    <property type="evidence" value="ECO:0007669"/>
    <property type="project" value="TreeGrafter"/>
</dbReference>
<dbReference type="PANTHER" id="PTHR13780:SF32">
    <property type="entry name" value="CBS DOMAIN-CONTAINING PROTEIN"/>
    <property type="match status" value="1"/>
</dbReference>
<evidence type="ECO:0000256" key="1">
    <source>
        <dbReference type="ARBA" id="ARBA00006750"/>
    </source>
</evidence>
<name>A0AAD5QDC4_PARTN</name>
<dbReference type="SUPFAM" id="SSF54631">
    <property type="entry name" value="CBS-domain pair"/>
    <property type="match status" value="1"/>
</dbReference>
<dbReference type="SMART" id="SM00116">
    <property type="entry name" value="CBS"/>
    <property type="match status" value="2"/>
</dbReference>
<dbReference type="PANTHER" id="PTHR13780">
    <property type="entry name" value="AMP-ACTIVATED PROTEIN KINASE, GAMMA REGULATORY SUBUNIT"/>
    <property type="match status" value="1"/>
</dbReference>
<comment type="similarity">
    <text evidence="1">Belongs to the 5'-AMP-activated protein kinase gamma subunit family.</text>
</comment>
<dbReference type="GO" id="GO:0019887">
    <property type="term" value="F:protein kinase regulator activity"/>
    <property type="evidence" value="ECO:0007669"/>
    <property type="project" value="TreeGrafter"/>
</dbReference>
<dbReference type="CDD" id="cd02205">
    <property type="entry name" value="CBS_pair_SF"/>
    <property type="match status" value="1"/>
</dbReference>
<comment type="caution">
    <text evidence="7">The sequence shown here is derived from an EMBL/GenBank/DDBJ whole genome shotgun (WGS) entry which is preliminary data.</text>
</comment>
<gene>
    <name evidence="7" type="ORF">KIN20_002117</name>
</gene>
<comment type="subunit">
    <text evidence="4">AMPK is a heterotrimer of an alpha catalytic subunit (PRKAA1 or PRKAA2), a beta (PRKAB1 or PRKAB2) and a gamma non-catalytic subunits (PRKAG1, PRKAG2 or PRKAG3). Interacts with FNIP1 and FNIP2.</text>
</comment>
<evidence type="ECO:0000256" key="5">
    <source>
        <dbReference type="PROSITE-ProRule" id="PRU00703"/>
    </source>
</evidence>
<dbReference type="GO" id="GO:0031588">
    <property type="term" value="C:nucleotide-activated protein kinase complex"/>
    <property type="evidence" value="ECO:0007669"/>
    <property type="project" value="TreeGrafter"/>
</dbReference>
<protein>
    <recommendedName>
        <fullName evidence="6">CBS domain-containing protein</fullName>
    </recommendedName>
</protein>
<dbReference type="PROSITE" id="PS51371">
    <property type="entry name" value="CBS"/>
    <property type="match status" value="1"/>
</dbReference>
<dbReference type="Proteomes" id="UP001196413">
    <property type="component" value="Unassembled WGS sequence"/>
</dbReference>
<feature type="non-terminal residue" evidence="7">
    <location>
        <position position="1"/>
    </location>
</feature>